<dbReference type="InterPro" id="IPR036097">
    <property type="entry name" value="HisK_dim/P_sf"/>
</dbReference>
<dbReference type="SUPFAM" id="SSF47384">
    <property type="entry name" value="Homodimeric domain of signal transducing histidine kinase"/>
    <property type="match status" value="1"/>
</dbReference>
<dbReference type="InterPro" id="IPR003660">
    <property type="entry name" value="HAMP_dom"/>
</dbReference>
<dbReference type="Pfam" id="PF02518">
    <property type="entry name" value="HATPase_c"/>
    <property type="match status" value="1"/>
</dbReference>
<keyword evidence="16" id="KW-0346">Stress response</keyword>
<dbReference type="InterPro" id="IPR036890">
    <property type="entry name" value="HATPase_C_sf"/>
</dbReference>
<evidence type="ECO:0000256" key="17">
    <source>
        <dbReference type="ARBA" id="ARBA00023026"/>
    </source>
</evidence>
<evidence type="ECO:0000256" key="18">
    <source>
        <dbReference type="ARBA" id="ARBA00023211"/>
    </source>
</evidence>
<keyword evidence="14" id="KW-0904">Protein phosphatase</keyword>
<keyword evidence="21" id="KW-0812">Transmembrane</keyword>
<dbReference type="PROSITE" id="PS50885">
    <property type="entry name" value="HAMP"/>
    <property type="match status" value="1"/>
</dbReference>
<dbReference type="PANTHER" id="PTHR44936:SF9">
    <property type="entry name" value="SENSOR PROTEIN CREC"/>
    <property type="match status" value="1"/>
</dbReference>
<dbReference type="GO" id="GO:0005524">
    <property type="term" value="F:ATP binding"/>
    <property type="evidence" value="ECO:0007669"/>
    <property type="project" value="UniProtKB-KW"/>
</dbReference>
<evidence type="ECO:0000259" key="22">
    <source>
        <dbReference type="PROSITE" id="PS50109"/>
    </source>
</evidence>
<comment type="cofactor">
    <cofactor evidence="3">
        <name>Mg(2+)</name>
        <dbReference type="ChEBI" id="CHEBI:18420"/>
    </cofactor>
</comment>
<comment type="catalytic activity">
    <reaction evidence="1">
        <text>ATP + protein L-histidine = ADP + protein N-phospho-L-histidine.</text>
        <dbReference type="EC" id="2.7.13.3"/>
    </reaction>
</comment>
<comment type="cofactor">
    <cofactor evidence="2">
        <name>Mn(2+)</name>
        <dbReference type="ChEBI" id="CHEBI:29035"/>
    </cofactor>
</comment>
<evidence type="ECO:0000256" key="20">
    <source>
        <dbReference type="ARBA" id="ARBA00041776"/>
    </source>
</evidence>
<evidence type="ECO:0000256" key="14">
    <source>
        <dbReference type="ARBA" id="ARBA00022912"/>
    </source>
</evidence>
<dbReference type="HOGENOM" id="CLU_000445_89_6_7"/>
<evidence type="ECO:0000313" key="25">
    <source>
        <dbReference type="Proteomes" id="UP000007089"/>
    </source>
</evidence>
<evidence type="ECO:0000256" key="8">
    <source>
        <dbReference type="ARBA" id="ARBA00022679"/>
    </source>
</evidence>
<evidence type="ECO:0000256" key="5">
    <source>
        <dbReference type="ARBA" id="ARBA00012438"/>
    </source>
</evidence>
<feature type="transmembrane region" description="Helical" evidence="21">
    <location>
        <begin position="13"/>
        <end position="35"/>
    </location>
</feature>
<dbReference type="GO" id="GO:0005886">
    <property type="term" value="C:plasma membrane"/>
    <property type="evidence" value="ECO:0007669"/>
    <property type="project" value="UniProtKB-SubCell"/>
</dbReference>
<evidence type="ECO:0000256" key="11">
    <source>
        <dbReference type="ARBA" id="ARBA00022801"/>
    </source>
</evidence>
<evidence type="ECO:0000256" key="13">
    <source>
        <dbReference type="ARBA" id="ARBA00022842"/>
    </source>
</evidence>
<dbReference type="InterPro" id="IPR004358">
    <property type="entry name" value="Sig_transdc_His_kin-like_C"/>
</dbReference>
<dbReference type="Pfam" id="PF00512">
    <property type="entry name" value="HisKA"/>
    <property type="match status" value="1"/>
</dbReference>
<keyword evidence="21" id="KW-0472">Membrane</keyword>
<dbReference type="SMART" id="SM00387">
    <property type="entry name" value="HATPase_c"/>
    <property type="match status" value="1"/>
</dbReference>
<dbReference type="KEGG" id="acp:A2cp1_3107"/>
<dbReference type="GO" id="GO:0000155">
    <property type="term" value="F:phosphorelay sensor kinase activity"/>
    <property type="evidence" value="ECO:0007669"/>
    <property type="project" value="InterPro"/>
</dbReference>
<evidence type="ECO:0000256" key="6">
    <source>
        <dbReference type="ARBA" id="ARBA00022475"/>
    </source>
</evidence>
<evidence type="ECO:0000313" key="24">
    <source>
        <dbReference type="EMBL" id="ACL66442.1"/>
    </source>
</evidence>
<dbReference type="SMART" id="SM00388">
    <property type="entry name" value="HisKA"/>
    <property type="match status" value="1"/>
</dbReference>
<keyword evidence="8 24" id="KW-0808">Transferase</keyword>
<evidence type="ECO:0000256" key="19">
    <source>
        <dbReference type="ARBA" id="ARBA00040454"/>
    </source>
</evidence>
<name>B8JG39_ANAD2</name>
<keyword evidence="18" id="KW-0464">Manganese</keyword>
<gene>
    <name evidence="24" type="ordered locus">A2cp1_3107</name>
</gene>
<evidence type="ECO:0000256" key="10">
    <source>
        <dbReference type="ARBA" id="ARBA00022777"/>
    </source>
</evidence>
<organism evidence="24 25">
    <name type="scientific">Anaeromyxobacter dehalogenans (strain ATCC BAA-258 / DSM 21875 / 2CP-1)</name>
    <dbReference type="NCBI Taxonomy" id="455488"/>
    <lineage>
        <taxon>Bacteria</taxon>
        <taxon>Pseudomonadati</taxon>
        <taxon>Myxococcota</taxon>
        <taxon>Myxococcia</taxon>
        <taxon>Myxococcales</taxon>
        <taxon>Cystobacterineae</taxon>
        <taxon>Anaeromyxobacteraceae</taxon>
        <taxon>Anaeromyxobacter</taxon>
    </lineage>
</organism>
<evidence type="ECO:0000256" key="3">
    <source>
        <dbReference type="ARBA" id="ARBA00001946"/>
    </source>
</evidence>
<evidence type="ECO:0000259" key="23">
    <source>
        <dbReference type="PROSITE" id="PS50885"/>
    </source>
</evidence>
<evidence type="ECO:0000256" key="7">
    <source>
        <dbReference type="ARBA" id="ARBA00022553"/>
    </source>
</evidence>
<proteinExistence type="predicted"/>
<feature type="domain" description="HAMP" evidence="23">
    <location>
        <begin position="152"/>
        <end position="204"/>
    </location>
</feature>
<evidence type="ECO:0000256" key="16">
    <source>
        <dbReference type="ARBA" id="ARBA00023016"/>
    </source>
</evidence>
<dbReference type="SUPFAM" id="SSF158472">
    <property type="entry name" value="HAMP domain-like"/>
    <property type="match status" value="1"/>
</dbReference>
<evidence type="ECO:0000256" key="1">
    <source>
        <dbReference type="ARBA" id="ARBA00000085"/>
    </source>
</evidence>
<protein>
    <recommendedName>
        <fullName evidence="19">Signal transduction histidine-protein kinase/phosphatase MprB</fullName>
        <ecNumber evidence="5">2.7.13.3</ecNumber>
    </recommendedName>
    <alternativeName>
        <fullName evidence="20">Mycobacterial persistence regulator B</fullName>
    </alternativeName>
</protein>
<dbReference type="PANTHER" id="PTHR44936">
    <property type="entry name" value="SENSOR PROTEIN CREC"/>
    <property type="match status" value="1"/>
</dbReference>
<dbReference type="CDD" id="cd00082">
    <property type="entry name" value="HisKA"/>
    <property type="match status" value="1"/>
</dbReference>
<dbReference type="InterPro" id="IPR050980">
    <property type="entry name" value="2C_sensor_his_kinase"/>
</dbReference>
<dbReference type="Proteomes" id="UP000007089">
    <property type="component" value="Chromosome"/>
</dbReference>
<feature type="domain" description="Histidine kinase" evidence="22">
    <location>
        <begin position="212"/>
        <end position="427"/>
    </location>
</feature>
<evidence type="ECO:0000256" key="4">
    <source>
        <dbReference type="ARBA" id="ARBA00004651"/>
    </source>
</evidence>
<keyword evidence="11" id="KW-0378">Hydrolase</keyword>
<keyword evidence="25" id="KW-1185">Reference proteome</keyword>
<keyword evidence="17" id="KW-0843">Virulence</keyword>
<dbReference type="InterPro" id="IPR005467">
    <property type="entry name" value="His_kinase_dom"/>
</dbReference>
<dbReference type="EC" id="2.7.13.3" evidence="5"/>
<keyword evidence="9" id="KW-0547">Nucleotide-binding</keyword>
<evidence type="ECO:0000256" key="15">
    <source>
        <dbReference type="ARBA" id="ARBA00023012"/>
    </source>
</evidence>
<dbReference type="RefSeq" id="WP_012634166.1">
    <property type="nucleotide sequence ID" value="NC_011891.1"/>
</dbReference>
<reference evidence="24" key="1">
    <citation type="submission" date="2009-01" db="EMBL/GenBank/DDBJ databases">
        <title>Complete sequence of Anaeromyxobacter dehalogenans 2CP-1.</title>
        <authorList>
            <consortium name="US DOE Joint Genome Institute"/>
            <person name="Lucas S."/>
            <person name="Copeland A."/>
            <person name="Lapidus A."/>
            <person name="Glavina del Rio T."/>
            <person name="Dalin E."/>
            <person name="Tice H."/>
            <person name="Bruce D."/>
            <person name="Goodwin L."/>
            <person name="Pitluck S."/>
            <person name="Saunders E."/>
            <person name="Brettin T."/>
            <person name="Detter J.C."/>
            <person name="Han C."/>
            <person name="Larimer F."/>
            <person name="Land M."/>
            <person name="Hauser L."/>
            <person name="Kyrpides N."/>
            <person name="Ovchinnikova G."/>
            <person name="Beliaev A.S."/>
            <person name="Richardson P."/>
        </authorList>
    </citation>
    <scope>NUCLEOTIDE SEQUENCE</scope>
    <source>
        <strain evidence="24">2CP-1</strain>
    </source>
</reference>
<keyword evidence="7" id="KW-0597">Phosphoprotein</keyword>
<dbReference type="SMART" id="SM00304">
    <property type="entry name" value="HAMP"/>
    <property type="match status" value="1"/>
</dbReference>
<dbReference type="PRINTS" id="PR00344">
    <property type="entry name" value="BCTRLSENSOR"/>
</dbReference>
<dbReference type="CDD" id="cd06225">
    <property type="entry name" value="HAMP"/>
    <property type="match status" value="1"/>
</dbReference>
<dbReference type="CDD" id="cd00075">
    <property type="entry name" value="HATPase"/>
    <property type="match status" value="1"/>
</dbReference>
<evidence type="ECO:0000256" key="2">
    <source>
        <dbReference type="ARBA" id="ARBA00001936"/>
    </source>
</evidence>
<dbReference type="Gene3D" id="1.10.8.500">
    <property type="entry name" value="HAMP domain in histidine kinase"/>
    <property type="match status" value="1"/>
</dbReference>
<comment type="subcellular location">
    <subcellularLocation>
        <location evidence="4">Cell membrane</location>
        <topology evidence="4">Multi-pass membrane protein</topology>
    </subcellularLocation>
</comment>
<dbReference type="Gene3D" id="3.30.565.10">
    <property type="entry name" value="Histidine kinase-like ATPase, C-terminal domain"/>
    <property type="match status" value="1"/>
</dbReference>
<dbReference type="GO" id="GO:0004721">
    <property type="term" value="F:phosphoprotein phosphatase activity"/>
    <property type="evidence" value="ECO:0007669"/>
    <property type="project" value="UniProtKB-KW"/>
</dbReference>
<dbReference type="EMBL" id="CP001359">
    <property type="protein sequence ID" value="ACL66442.1"/>
    <property type="molecule type" value="Genomic_DNA"/>
</dbReference>
<dbReference type="AlphaFoldDB" id="B8JG39"/>
<evidence type="ECO:0000256" key="12">
    <source>
        <dbReference type="ARBA" id="ARBA00022840"/>
    </source>
</evidence>
<accession>B8JG39</accession>
<dbReference type="PROSITE" id="PS50109">
    <property type="entry name" value="HIS_KIN"/>
    <property type="match status" value="1"/>
</dbReference>
<keyword evidence="13" id="KW-0460">Magnesium</keyword>
<evidence type="ECO:0000256" key="9">
    <source>
        <dbReference type="ARBA" id="ARBA00022741"/>
    </source>
</evidence>
<keyword evidence="21" id="KW-1133">Transmembrane helix</keyword>
<keyword evidence="6" id="KW-1003">Cell membrane</keyword>
<sequence>MSRRAHGPLFWRVYLHGVLLLLVVAIAVGAVGFALRRGSGWWSERGAGRYAAERVGELVGDPPRLSAELARVREAFGVEASVYAPGGGLVATSARDPAAAARPDARRRGWTVPLRDGGTLVVHSRPHDPARGLLFIGAVLAALAVASYPLTRAIVAPVERLTAAARALGAGDLAARANVRAHGELGELGRSFDEMAARLEALVRGERELLANVSHELRTPLARIRVALELAAEGDAARARRYLGEIGQDLAELDALVQDVLDAARLEARGAAALRLDAGPLELADVARAAASRFHGGHEGRALELEVGPGTRVHGDAALLRRMLDNLLDNAAKYSEAPSPVRLSVRAEPGAAILEVSDRGIGIAPEDLPRLFTPFFRTDRSRERGTGGTGLGLVLARRVAEAHGGSISVESAPGQGSTFRVRIPSAPA</sequence>
<keyword evidence="12" id="KW-0067">ATP-binding</keyword>
<dbReference type="InterPro" id="IPR003661">
    <property type="entry name" value="HisK_dim/P_dom"/>
</dbReference>
<dbReference type="Gene3D" id="1.10.287.130">
    <property type="match status" value="1"/>
</dbReference>
<dbReference type="SUPFAM" id="SSF55874">
    <property type="entry name" value="ATPase domain of HSP90 chaperone/DNA topoisomerase II/histidine kinase"/>
    <property type="match status" value="1"/>
</dbReference>
<keyword evidence="15" id="KW-0902">Two-component regulatory system</keyword>
<dbReference type="Pfam" id="PF00672">
    <property type="entry name" value="HAMP"/>
    <property type="match status" value="1"/>
</dbReference>
<evidence type="ECO:0000256" key="21">
    <source>
        <dbReference type="SAM" id="Phobius"/>
    </source>
</evidence>
<dbReference type="InterPro" id="IPR003594">
    <property type="entry name" value="HATPase_dom"/>
</dbReference>
<keyword evidence="10 24" id="KW-0418">Kinase</keyword>
<dbReference type="FunFam" id="3.30.565.10:FF:000006">
    <property type="entry name" value="Sensor histidine kinase WalK"/>
    <property type="match status" value="1"/>
</dbReference>